<dbReference type="STRING" id="1335616.WDC_1099"/>
<dbReference type="InterPro" id="IPR038766">
    <property type="entry name" value="Membrane_comp_ABC_pdt"/>
</dbReference>
<keyword evidence="5 6" id="KW-0472">Membrane</keyword>
<evidence type="ECO:0000259" key="7">
    <source>
        <dbReference type="Pfam" id="PF02687"/>
    </source>
</evidence>
<dbReference type="GO" id="GO:0005886">
    <property type="term" value="C:plasma membrane"/>
    <property type="evidence" value="ECO:0007669"/>
    <property type="project" value="UniProtKB-SubCell"/>
</dbReference>
<dbReference type="Proteomes" id="UP000032279">
    <property type="component" value="Unassembled WGS sequence"/>
</dbReference>
<feature type="transmembrane region" description="Helical" evidence="6">
    <location>
        <begin position="471"/>
        <end position="491"/>
    </location>
</feature>
<evidence type="ECO:0000313" key="9">
    <source>
        <dbReference type="EMBL" id="KIS03281.1"/>
    </source>
</evidence>
<evidence type="ECO:0000256" key="3">
    <source>
        <dbReference type="ARBA" id="ARBA00022692"/>
    </source>
</evidence>
<evidence type="ECO:0000256" key="2">
    <source>
        <dbReference type="ARBA" id="ARBA00022475"/>
    </source>
</evidence>
<evidence type="ECO:0000256" key="1">
    <source>
        <dbReference type="ARBA" id="ARBA00004651"/>
    </source>
</evidence>
<dbReference type="OrthoDB" id="5137249at2"/>
<feature type="transmembrane region" description="Helical" evidence="6">
    <location>
        <begin position="792"/>
        <end position="812"/>
    </location>
</feature>
<gene>
    <name evidence="9" type="ORF">WDC_1099</name>
</gene>
<dbReference type="EMBL" id="AWTT01000024">
    <property type="protein sequence ID" value="KIS03281.1"/>
    <property type="molecule type" value="Genomic_DNA"/>
</dbReference>
<dbReference type="RefSeq" id="WP_044010844.1">
    <property type="nucleotide sequence ID" value="NZ_AWTT01000024.1"/>
</dbReference>
<feature type="domain" description="MacB-like periplasmic core" evidence="8">
    <location>
        <begin position="24"/>
        <end position="207"/>
    </location>
</feature>
<dbReference type="InterPro" id="IPR025857">
    <property type="entry name" value="MacB_PCD"/>
</dbReference>
<feature type="transmembrane region" description="Helical" evidence="6">
    <location>
        <begin position="306"/>
        <end position="327"/>
    </location>
</feature>
<evidence type="ECO:0000256" key="4">
    <source>
        <dbReference type="ARBA" id="ARBA00022989"/>
    </source>
</evidence>
<feature type="transmembrane region" description="Helical" evidence="6">
    <location>
        <begin position="701"/>
        <end position="720"/>
    </location>
</feature>
<keyword evidence="2" id="KW-1003">Cell membrane</keyword>
<keyword evidence="4 6" id="KW-1133">Transmembrane helix</keyword>
<feature type="domain" description="ABC3 transporter permease C-terminal" evidence="7">
    <location>
        <begin position="305"/>
        <end position="419"/>
    </location>
</feature>
<proteinExistence type="predicted"/>
<protein>
    <submittedName>
        <fullName evidence="9">ABC transporter, permease protein</fullName>
    </submittedName>
</protein>
<dbReference type="Pfam" id="PF12704">
    <property type="entry name" value="MacB_PCD"/>
    <property type="match status" value="2"/>
</dbReference>
<dbReference type="PANTHER" id="PTHR30287:SF1">
    <property type="entry name" value="INNER MEMBRANE PROTEIN"/>
    <property type="match status" value="1"/>
</dbReference>
<dbReference type="PANTHER" id="PTHR30287">
    <property type="entry name" value="MEMBRANE COMPONENT OF PREDICTED ABC SUPERFAMILY METABOLITE UPTAKE TRANSPORTER"/>
    <property type="match status" value="1"/>
</dbReference>
<reference evidence="9 10" key="1">
    <citation type="submission" date="2013-08" db="EMBL/GenBank/DDBJ databases">
        <title>Lactobacillus wasatchii sp. WDC04, a late gas producing bacteria isolated from aged chedder cheese.</title>
        <authorList>
            <person name="Oberg C.J."/>
            <person name="Culumber M."/>
            <person name="McMahon D.J."/>
            <person name="Broadbent J.R."/>
            <person name="Oberg T.S."/>
            <person name="Ortaki F."/>
        </authorList>
    </citation>
    <scope>NUCLEOTIDE SEQUENCE [LARGE SCALE GENOMIC DNA]</scope>
    <source>
        <strain evidence="9 10">WDC04</strain>
    </source>
</reference>
<dbReference type="AlphaFoldDB" id="A0A0D1A958"/>
<feature type="transmembrane region" description="Helical" evidence="6">
    <location>
        <begin position="753"/>
        <end position="772"/>
    </location>
</feature>
<sequence length="830" mass="92440">MKRKLLLKALWRNIWATKGRMIAIILIIMLGTLMFVGIKSVGPDMHQSANQLYKQQKSADLTITFTTGFTNHDLKLARSIKGAHVQASKTLFSLDEQDSNVVQALSYSSTNKLDRPQLKSGHLPRHNNEIVLDQVAEQHGFKIGQTYRLKTGQLTRKSYRIVGFVSSPQFIDNQTRGNANIGNGQVDYFAYIPQSNFKQTVYSTIGIKFNNLTNYSIFSANYKHTLKRDHKLLKKAFSGRATQRTQQLINTAKQKYSAMGVSLSTSQLTSLTAKSHTSYSITNIKERPGVSGYFELTDRITSIANVFPLFFFLVAALITFTTMTRMVEEDRLQIGTLKALGYHRNEIATNYLLYALIAAILGSLLGVVIGTKTLPQVVYNAMHQYIFTARPLLYSQSAITLATIFSFLATFIAVLIALLAELRAKPATLLLPKTPKNGQRILLERFTLLWRHLSFNAKVSYRNLFRFKSRMWMVIIGIAGGTALILTGFGLRDSIGAASTQQFGNITNYQAIMMASHAKQDKIDEVLQANKYFHSATPVNTETVTVSKGSTQVAQVTQLATSKSSSIKKYIKLESSQSNQKLTLSDNGIILTKKAAQKLNVTAGDRIKIKTATNQSYSVKVSAIANNYTGNFVYMNATQFKQATGDRYQANAQLLKLSSHLSSTQEHKLAKQLIAHGAENVTYISAQKKIIDREASTLDPIVFIFIILSALLSFVVLYNLTNINISERIRELSTIKVLGFFNREVTLYVARENIVLTIVGILLGYGLGNLLTEFILQKAASDAVIFPLVIHWGGYAIAAILTIIFTIIVTIFTHFKLTKIDMVDALKSNE</sequence>
<keyword evidence="3 6" id="KW-0812">Transmembrane</keyword>
<feature type="transmembrane region" description="Helical" evidence="6">
    <location>
        <begin position="348"/>
        <end position="369"/>
    </location>
</feature>
<comment type="caution">
    <text evidence="9">The sequence shown here is derived from an EMBL/GenBank/DDBJ whole genome shotgun (WGS) entry which is preliminary data.</text>
</comment>
<name>A0A0D1A958_9LACO</name>
<evidence type="ECO:0000313" key="10">
    <source>
        <dbReference type="Proteomes" id="UP000032279"/>
    </source>
</evidence>
<organism evidence="9 10">
    <name type="scientific">Paucilactobacillus wasatchensis</name>
    <dbReference type="NCBI Taxonomy" id="1335616"/>
    <lineage>
        <taxon>Bacteria</taxon>
        <taxon>Bacillati</taxon>
        <taxon>Bacillota</taxon>
        <taxon>Bacilli</taxon>
        <taxon>Lactobacillales</taxon>
        <taxon>Lactobacillaceae</taxon>
        <taxon>Paucilactobacillus</taxon>
    </lineage>
</organism>
<evidence type="ECO:0000259" key="8">
    <source>
        <dbReference type="Pfam" id="PF12704"/>
    </source>
</evidence>
<keyword evidence="10" id="KW-1185">Reference proteome</keyword>
<feature type="transmembrane region" description="Helical" evidence="6">
    <location>
        <begin position="21"/>
        <end position="38"/>
    </location>
</feature>
<feature type="domain" description="MacB-like periplasmic core" evidence="8">
    <location>
        <begin position="473"/>
        <end position="646"/>
    </location>
</feature>
<evidence type="ECO:0000256" key="5">
    <source>
        <dbReference type="ARBA" id="ARBA00023136"/>
    </source>
</evidence>
<dbReference type="PATRIC" id="fig|1335616.4.peg.1103"/>
<dbReference type="Pfam" id="PF02687">
    <property type="entry name" value="FtsX"/>
    <property type="match status" value="2"/>
</dbReference>
<comment type="subcellular location">
    <subcellularLocation>
        <location evidence="1">Cell membrane</location>
        <topology evidence="1">Multi-pass membrane protein</topology>
    </subcellularLocation>
</comment>
<accession>A0A0D1A958</accession>
<dbReference type="InterPro" id="IPR003838">
    <property type="entry name" value="ABC3_permease_C"/>
</dbReference>
<evidence type="ECO:0000256" key="6">
    <source>
        <dbReference type="SAM" id="Phobius"/>
    </source>
</evidence>
<feature type="transmembrane region" description="Helical" evidence="6">
    <location>
        <begin position="398"/>
        <end position="420"/>
    </location>
</feature>
<feature type="domain" description="ABC3 transporter permease C-terminal" evidence="7">
    <location>
        <begin position="703"/>
        <end position="820"/>
    </location>
</feature>